<evidence type="ECO:0000256" key="1">
    <source>
        <dbReference type="ARBA" id="ARBA00004906"/>
    </source>
</evidence>
<protein>
    <submittedName>
        <fullName evidence="6">BTB/POZ domain-containing protein</fullName>
    </submittedName>
</protein>
<dbReference type="SMART" id="SM00225">
    <property type="entry name" value="BTB"/>
    <property type="match status" value="1"/>
</dbReference>
<dbReference type="GO" id="GO:0016567">
    <property type="term" value="P:protein ubiquitination"/>
    <property type="evidence" value="ECO:0007669"/>
    <property type="project" value="UniProtKB-UniPathway"/>
</dbReference>
<comment type="pathway">
    <text evidence="1">Protein modification; protein ubiquitination.</text>
</comment>
<sequence length="548" mass="61152">MSAASLTHSLRVGKTMKYMKLGTRSEIFFSDSDSTRSVCSEMLATDVKIQVDGTNFLLHKFPLVSKCSYLKTILSHPPVTVEKAPMEECTVVKLSQFPGGASTFELCAKFCYGVTITISPINIVAVRSAAQYLQMSDDFDKGNLAGKLDSFLNSCILRRLKDSIVVLQSTRKLQESSDEIGITRTCLEAISKIILSDPSNPSSGKWWGDTISELGIDHFEKLMNILSSARKFPSKVIGDVIITYTRRWLHKTPQSSSSSSSSLQDKNRQVLAKIAVLIPPGRDSVPISFLLRLLKASNRLNSSMATKIDLTRRAGLQLGEAEVTDLLIPSVSTETTDTTLIYDVDLVMMMVEEFLLSHLEIREPITRVANIIDNYLIEVAKDANLPIIKFVNLVEAIPNYARLNHDNLYHAIDIFLKEHRQLGKSDRKKLCRVLDCKKLSMEACMHAAQNEMLPLRVVVQVLFFEQVRAAESGFPSDDVVVAAGIDEETGDAGWTDVAETLKMKLEDEENEVDHSNGILRRSSSERFKALCAIPTKHKRMISRLWSLD</sequence>
<feature type="domain" description="NPH3" evidence="5">
    <location>
        <begin position="205"/>
        <end position="468"/>
    </location>
</feature>
<feature type="domain" description="BTB" evidence="4">
    <location>
        <begin position="45"/>
        <end position="120"/>
    </location>
</feature>
<dbReference type="InterPro" id="IPR027356">
    <property type="entry name" value="NPH3_dom"/>
</dbReference>
<evidence type="ECO:0000313" key="6">
    <source>
        <dbReference type="EMBL" id="KMZ73877.1"/>
    </source>
</evidence>
<accession>A0A0K9Q046</accession>
<dbReference type="EMBL" id="LFYR01000514">
    <property type="protein sequence ID" value="KMZ73877.1"/>
    <property type="molecule type" value="Genomic_DNA"/>
</dbReference>
<organism evidence="6 7">
    <name type="scientific">Zostera marina</name>
    <name type="common">Eelgrass</name>
    <dbReference type="NCBI Taxonomy" id="29655"/>
    <lineage>
        <taxon>Eukaryota</taxon>
        <taxon>Viridiplantae</taxon>
        <taxon>Streptophyta</taxon>
        <taxon>Embryophyta</taxon>
        <taxon>Tracheophyta</taxon>
        <taxon>Spermatophyta</taxon>
        <taxon>Magnoliopsida</taxon>
        <taxon>Liliopsida</taxon>
        <taxon>Zosteraceae</taxon>
        <taxon>Zostera</taxon>
    </lineage>
</organism>
<dbReference type="SUPFAM" id="SSF54695">
    <property type="entry name" value="POZ domain"/>
    <property type="match status" value="1"/>
</dbReference>
<dbReference type="InterPro" id="IPR000210">
    <property type="entry name" value="BTB/POZ_dom"/>
</dbReference>
<evidence type="ECO:0000256" key="2">
    <source>
        <dbReference type="ARBA" id="ARBA00022786"/>
    </source>
</evidence>
<comment type="caution">
    <text evidence="6">The sequence shown here is derived from an EMBL/GenBank/DDBJ whole genome shotgun (WGS) entry which is preliminary data.</text>
</comment>
<proteinExistence type="inferred from homology"/>
<evidence type="ECO:0000313" key="7">
    <source>
        <dbReference type="Proteomes" id="UP000036987"/>
    </source>
</evidence>
<dbReference type="Pfam" id="PF00651">
    <property type="entry name" value="BTB"/>
    <property type="match status" value="1"/>
</dbReference>
<evidence type="ECO:0000259" key="5">
    <source>
        <dbReference type="PROSITE" id="PS51649"/>
    </source>
</evidence>
<keyword evidence="7" id="KW-1185">Reference proteome</keyword>
<evidence type="ECO:0000256" key="3">
    <source>
        <dbReference type="PROSITE-ProRule" id="PRU00982"/>
    </source>
</evidence>
<dbReference type="OrthoDB" id="624345at2759"/>
<keyword evidence="2" id="KW-0833">Ubl conjugation pathway</keyword>
<dbReference type="PROSITE" id="PS50097">
    <property type="entry name" value="BTB"/>
    <property type="match status" value="1"/>
</dbReference>
<evidence type="ECO:0000259" key="4">
    <source>
        <dbReference type="PROSITE" id="PS50097"/>
    </source>
</evidence>
<comment type="similarity">
    <text evidence="3">Belongs to the NPH3 family.</text>
</comment>
<dbReference type="PANTHER" id="PTHR32370">
    <property type="entry name" value="OS12G0117600 PROTEIN"/>
    <property type="match status" value="1"/>
</dbReference>
<dbReference type="AlphaFoldDB" id="A0A0K9Q046"/>
<dbReference type="PROSITE" id="PS51649">
    <property type="entry name" value="NPH3"/>
    <property type="match status" value="1"/>
</dbReference>
<reference evidence="7" key="1">
    <citation type="journal article" date="2016" name="Nature">
        <title>The genome of the seagrass Zostera marina reveals angiosperm adaptation to the sea.</title>
        <authorList>
            <person name="Olsen J.L."/>
            <person name="Rouze P."/>
            <person name="Verhelst B."/>
            <person name="Lin Y.-C."/>
            <person name="Bayer T."/>
            <person name="Collen J."/>
            <person name="Dattolo E."/>
            <person name="De Paoli E."/>
            <person name="Dittami S."/>
            <person name="Maumus F."/>
            <person name="Michel G."/>
            <person name="Kersting A."/>
            <person name="Lauritano C."/>
            <person name="Lohaus R."/>
            <person name="Toepel M."/>
            <person name="Tonon T."/>
            <person name="Vanneste K."/>
            <person name="Amirebrahimi M."/>
            <person name="Brakel J."/>
            <person name="Bostroem C."/>
            <person name="Chovatia M."/>
            <person name="Grimwood J."/>
            <person name="Jenkins J.W."/>
            <person name="Jueterbock A."/>
            <person name="Mraz A."/>
            <person name="Stam W.T."/>
            <person name="Tice H."/>
            <person name="Bornberg-Bauer E."/>
            <person name="Green P.J."/>
            <person name="Pearson G.A."/>
            <person name="Procaccini G."/>
            <person name="Duarte C.M."/>
            <person name="Schmutz J."/>
            <person name="Reusch T.B.H."/>
            <person name="Van de Peer Y."/>
        </authorList>
    </citation>
    <scope>NUCLEOTIDE SEQUENCE [LARGE SCALE GENOMIC DNA]</scope>
    <source>
        <strain evidence="7">cv. Finnish</strain>
    </source>
</reference>
<dbReference type="Proteomes" id="UP000036987">
    <property type="component" value="Unassembled WGS sequence"/>
</dbReference>
<dbReference type="OMA" id="DERFMNQ"/>
<gene>
    <name evidence="6" type="ORF">ZOSMA_13G00810</name>
</gene>
<dbReference type="Gene3D" id="3.30.710.10">
    <property type="entry name" value="Potassium Channel Kv1.1, Chain A"/>
    <property type="match status" value="1"/>
</dbReference>
<dbReference type="InterPro" id="IPR043454">
    <property type="entry name" value="NPH3/RPT2-like"/>
</dbReference>
<name>A0A0K9Q046_ZOSMR</name>
<dbReference type="Pfam" id="PF03000">
    <property type="entry name" value="NPH3"/>
    <property type="match status" value="1"/>
</dbReference>
<dbReference type="UniPathway" id="UPA00143"/>
<dbReference type="InterPro" id="IPR011333">
    <property type="entry name" value="SKP1/BTB/POZ_sf"/>
</dbReference>